<evidence type="ECO:0000313" key="4">
    <source>
        <dbReference type="EMBL" id="UWX74763.1"/>
    </source>
</evidence>
<keyword evidence="2" id="KW-1133">Transmembrane helix</keyword>
<dbReference type="Proteomes" id="UP001059745">
    <property type="component" value="Chromosome 2"/>
</dbReference>
<evidence type="ECO:0000256" key="1">
    <source>
        <dbReference type="SAM" id="MobiDB-lite"/>
    </source>
</evidence>
<dbReference type="Pfam" id="PF16976">
    <property type="entry name" value="RcpC"/>
    <property type="match status" value="1"/>
</dbReference>
<evidence type="ECO:0000313" key="5">
    <source>
        <dbReference type="Proteomes" id="UP001059745"/>
    </source>
</evidence>
<feature type="domain" description="Flp pilus assembly protein RcpC/CpaB" evidence="3">
    <location>
        <begin position="128"/>
        <end position="249"/>
    </location>
</feature>
<dbReference type="AlphaFoldDB" id="A0AB38U471"/>
<dbReference type="RefSeq" id="WP_105853058.1">
    <property type="nucleotide sequence ID" value="NZ_CADEVX010000003.1"/>
</dbReference>
<feature type="transmembrane region" description="Helical" evidence="2">
    <location>
        <begin position="12"/>
        <end position="34"/>
    </location>
</feature>
<name>A0AB38U471_BURGA</name>
<dbReference type="NCBIfam" id="TIGR03177">
    <property type="entry name" value="pilus_cpaB"/>
    <property type="match status" value="1"/>
</dbReference>
<sequence>MIFNRINYRSLLANTWLLIGIAVAAAGGITWATYRYMLVSEARIKAEAAERREGPGVSVVVPRADVPAGTPLDSAVFVAREISADLVYDDMLQVDDFTHHRNAVLVKPVRRGRPLRLQDVDATRARDFSDTLAAGMRALTLPIDAINSTDSMLRPGNRVDLYWVGTLSFVTRGGDPAGDTKSIRLLMPGVLVLATGHDVRPRDAGEAARDMADGTRRDAYGTVTLQVPVAEAARIALAQKLGGLRLVLRNSKDPGDPVQRGLDETELFAARADAPADDRERVEIITGGGKGTTVQVAIDPVDVNVRSAAASAASPAGEPPSPVAPASAAGSAYRQANAIARRLQAETGAADASR</sequence>
<proteinExistence type="predicted"/>
<evidence type="ECO:0000256" key="2">
    <source>
        <dbReference type="SAM" id="Phobius"/>
    </source>
</evidence>
<keyword evidence="2" id="KW-0472">Membrane</keyword>
<dbReference type="EMBL" id="CP104215">
    <property type="protein sequence ID" value="UWX74763.1"/>
    <property type="molecule type" value="Genomic_DNA"/>
</dbReference>
<dbReference type="InterPro" id="IPR017592">
    <property type="entry name" value="Pilus_assmbl_Flp-typ_CpaB"/>
</dbReference>
<reference evidence="4" key="1">
    <citation type="submission" date="2022-09" db="EMBL/GenBank/DDBJ databases">
        <title>Genomic of Burkholderia gladioli.</title>
        <authorList>
            <person name="Wu H."/>
        </authorList>
    </citation>
    <scope>NUCLEOTIDE SEQUENCE</scope>
    <source>
        <strain evidence="4">ZN-S4</strain>
    </source>
</reference>
<protein>
    <submittedName>
        <fullName evidence="4">Flp pilus assembly protein CpaB</fullName>
    </submittedName>
</protein>
<keyword evidence="2" id="KW-0812">Transmembrane</keyword>
<gene>
    <name evidence="4" type="primary">cpaB</name>
    <name evidence="4" type="ORF">NYZ96_24955</name>
</gene>
<evidence type="ECO:0000259" key="3">
    <source>
        <dbReference type="Pfam" id="PF16976"/>
    </source>
</evidence>
<organism evidence="4 5">
    <name type="scientific">Burkholderia gladioli</name>
    <name type="common">Pseudomonas marginata</name>
    <name type="synonym">Phytomonas marginata</name>
    <dbReference type="NCBI Taxonomy" id="28095"/>
    <lineage>
        <taxon>Bacteria</taxon>
        <taxon>Pseudomonadati</taxon>
        <taxon>Pseudomonadota</taxon>
        <taxon>Betaproteobacteria</taxon>
        <taxon>Burkholderiales</taxon>
        <taxon>Burkholderiaceae</taxon>
        <taxon>Burkholderia</taxon>
    </lineage>
</organism>
<accession>A0AB38U471</accession>
<feature type="region of interest" description="Disordered" evidence="1">
    <location>
        <begin position="308"/>
        <end position="331"/>
    </location>
</feature>
<dbReference type="InterPro" id="IPR031571">
    <property type="entry name" value="RcpC_dom"/>
</dbReference>